<proteinExistence type="inferred from homology"/>
<evidence type="ECO:0000256" key="3">
    <source>
        <dbReference type="ARBA" id="ARBA00023136"/>
    </source>
</evidence>
<dbReference type="InterPro" id="IPR001775">
    <property type="entry name" value="GspD/PilQ"/>
</dbReference>
<evidence type="ECO:0000256" key="2">
    <source>
        <dbReference type="ARBA" id="ARBA00022729"/>
    </source>
</evidence>
<dbReference type="GO" id="GO:0009306">
    <property type="term" value="P:protein secretion"/>
    <property type="evidence" value="ECO:0007669"/>
    <property type="project" value="InterPro"/>
</dbReference>
<evidence type="ECO:0000259" key="10">
    <source>
        <dbReference type="Pfam" id="PF03958"/>
    </source>
</evidence>
<feature type="signal peptide" evidence="8">
    <location>
        <begin position="1"/>
        <end position="23"/>
    </location>
</feature>
<feature type="coiled-coil region" evidence="6">
    <location>
        <begin position="258"/>
        <end position="285"/>
    </location>
</feature>
<dbReference type="InterPro" id="IPR004846">
    <property type="entry name" value="T2SS/T3SS_dom"/>
</dbReference>
<sequence precursor="true">MKQPLACLVCILGWGLLGPHVDAQEPLPAPPPVADATLQLSLQGEIPLSDFVDYVSERLSLRVLYDESLRERSINLVAPDPIPLDGLPQLLQSVLINEGLVVTDTDEQGFKRIATNDQIPRIARPSAATEDLNLIDAATPLTRVFVLNETKPSSLAELITPFLSPQGSSTIPLDRSGMLIITDIARNIRRVEQLIEILDAGQAQVEIEFISARNVAVEELAEQLTKILQAKRRALGSGEEATQGLEVTIESRTNSLILVGTKAEIAQASELLDRLDRDLETQQETFTLRYYSPQRLDELVRGILSERQIKPPYQSRIEGSTIIVDASPEVLLLIRRSIQQLDTRAAPDEQSPVRFYKIKNVSAQELVETIRGIGGNVRVNSDRPSVSPRRQTTNDRSLPGPNRPPNFAPGAAQPVREPVPPPAVMDDAFTEQRTMLDVDAGGRAALQQVDAFHEGFPADFDALSGSEENLNGLVGAANVTVDLHTNTIIVVAEPEVQRIYAKLIETLDVRRPQVLIEARIVIIDTSDDYTLGVEISGGDRSGARRLFNFSSYGLSTVNPSSGALNIIPGVGFNGTLVDPSTADVVVRALANHRRARVLSTPRLLINDNAEGQLTSVLEVPFTSVNASQTVATTSFAGFAEAGTTITATPTISEDNYLQVDYVVTLNSFTGTGTEGVPPPRQTNEIQSSVTVPDGYTIIVGGLTSKNQSYEIDTIPWLERIPIVKDLASLQQKSWSETSLFVFLKPVILREDKFKDLRYLSDVNLRNAYEPTNFPFTAPLLVD</sequence>
<name>A0A518HNZ7_9BACT</name>
<evidence type="ECO:0000256" key="7">
    <source>
        <dbReference type="SAM" id="MobiDB-lite"/>
    </source>
</evidence>
<dbReference type="GO" id="GO:0015627">
    <property type="term" value="C:type II protein secretion system complex"/>
    <property type="evidence" value="ECO:0007669"/>
    <property type="project" value="TreeGrafter"/>
</dbReference>
<dbReference type="AlphaFoldDB" id="A0A518HNZ7"/>
<feature type="domain" description="NolW-like" evidence="10">
    <location>
        <begin position="142"/>
        <end position="204"/>
    </location>
</feature>
<dbReference type="Proteomes" id="UP000319004">
    <property type="component" value="Chromosome"/>
</dbReference>
<feature type="region of interest" description="Disordered" evidence="7">
    <location>
        <begin position="377"/>
        <end position="419"/>
    </location>
</feature>
<dbReference type="InterPro" id="IPR005644">
    <property type="entry name" value="NolW-like"/>
</dbReference>
<feature type="domain" description="Type II/III secretion system secretin-like" evidence="9">
    <location>
        <begin position="588"/>
        <end position="749"/>
    </location>
</feature>
<feature type="chain" id="PRO_5022012619" evidence="8">
    <location>
        <begin position="24"/>
        <end position="782"/>
    </location>
</feature>
<evidence type="ECO:0000259" key="9">
    <source>
        <dbReference type="Pfam" id="PF00263"/>
    </source>
</evidence>
<gene>
    <name evidence="11" type="primary">gspD_1</name>
    <name evidence="11" type="ORF">Enr13x_24160</name>
</gene>
<dbReference type="Gene3D" id="3.55.50.30">
    <property type="match status" value="1"/>
</dbReference>
<keyword evidence="5" id="KW-0813">Transport</keyword>
<dbReference type="EMBL" id="CP037423">
    <property type="protein sequence ID" value="QDV42568.1"/>
    <property type="molecule type" value="Genomic_DNA"/>
</dbReference>
<reference evidence="11 12" key="1">
    <citation type="submission" date="2019-03" db="EMBL/GenBank/DDBJ databases">
        <title>Deep-cultivation of Planctomycetes and their phenomic and genomic characterization uncovers novel biology.</title>
        <authorList>
            <person name="Wiegand S."/>
            <person name="Jogler M."/>
            <person name="Boedeker C."/>
            <person name="Pinto D."/>
            <person name="Vollmers J."/>
            <person name="Rivas-Marin E."/>
            <person name="Kohn T."/>
            <person name="Peeters S.H."/>
            <person name="Heuer A."/>
            <person name="Rast P."/>
            <person name="Oberbeckmann S."/>
            <person name="Bunk B."/>
            <person name="Jeske O."/>
            <person name="Meyerdierks A."/>
            <person name="Storesund J.E."/>
            <person name="Kallscheuer N."/>
            <person name="Luecker S."/>
            <person name="Lage O.M."/>
            <person name="Pohl T."/>
            <person name="Merkel B.J."/>
            <person name="Hornburger P."/>
            <person name="Mueller R.-W."/>
            <person name="Bruemmer F."/>
            <person name="Labrenz M."/>
            <person name="Spormann A.M."/>
            <person name="Op den Camp H."/>
            <person name="Overmann J."/>
            <person name="Amann R."/>
            <person name="Jetten M.S.M."/>
            <person name="Mascher T."/>
            <person name="Medema M.H."/>
            <person name="Devos D.P."/>
            <person name="Kaster A.-K."/>
            <person name="Ovreas L."/>
            <person name="Rohde M."/>
            <person name="Galperin M.Y."/>
            <person name="Jogler C."/>
        </authorList>
    </citation>
    <scope>NUCLEOTIDE SEQUENCE [LARGE SCALE GENOMIC DNA]</scope>
    <source>
        <strain evidence="11 12">Enr13</strain>
    </source>
</reference>
<feature type="domain" description="NolW-like" evidence="10">
    <location>
        <begin position="210"/>
        <end position="278"/>
    </location>
</feature>
<keyword evidence="2 8" id="KW-0732">Signal</keyword>
<dbReference type="PRINTS" id="PR00811">
    <property type="entry name" value="BCTERIALGSPD"/>
</dbReference>
<comment type="similarity">
    <text evidence="4">Belongs to the bacterial secretin family.</text>
</comment>
<evidence type="ECO:0000256" key="1">
    <source>
        <dbReference type="ARBA" id="ARBA00004370"/>
    </source>
</evidence>
<comment type="subcellular location">
    <subcellularLocation>
        <location evidence="5">Cell outer membrane</location>
    </subcellularLocation>
    <subcellularLocation>
        <location evidence="1">Membrane</location>
    </subcellularLocation>
</comment>
<protein>
    <submittedName>
        <fullName evidence="11">Type II secretion system protein D</fullName>
    </submittedName>
</protein>
<dbReference type="RefSeq" id="WP_145386167.1">
    <property type="nucleotide sequence ID" value="NZ_CP037423.1"/>
</dbReference>
<organism evidence="11 12">
    <name type="scientific">Stieleria neptunia</name>
    <dbReference type="NCBI Taxonomy" id="2527979"/>
    <lineage>
        <taxon>Bacteria</taxon>
        <taxon>Pseudomonadati</taxon>
        <taxon>Planctomycetota</taxon>
        <taxon>Planctomycetia</taxon>
        <taxon>Pirellulales</taxon>
        <taxon>Pirellulaceae</taxon>
        <taxon>Stieleria</taxon>
    </lineage>
</organism>
<evidence type="ECO:0000313" key="11">
    <source>
        <dbReference type="EMBL" id="QDV42568.1"/>
    </source>
</evidence>
<dbReference type="Pfam" id="PF00263">
    <property type="entry name" value="Secretin"/>
    <property type="match status" value="1"/>
</dbReference>
<evidence type="ECO:0000256" key="5">
    <source>
        <dbReference type="RuleBase" id="RU004004"/>
    </source>
</evidence>
<keyword evidence="3" id="KW-0472">Membrane</keyword>
<keyword evidence="12" id="KW-1185">Reference proteome</keyword>
<dbReference type="PANTHER" id="PTHR30332:SF24">
    <property type="entry name" value="SECRETIN GSPD-RELATED"/>
    <property type="match status" value="1"/>
</dbReference>
<dbReference type="PANTHER" id="PTHR30332">
    <property type="entry name" value="PROBABLE GENERAL SECRETION PATHWAY PROTEIN D"/>
    <property type="match status" value="1"/>
</dbReference>
<dbReference type="Gene3D" id="3.30.1370.120">
    <property type="match status" value="3"/>
</dbReference>
<accession>A0A518HNZ7</accession>
<feature type="compositionally biased region" description="Polar residues" evidence="7">
    <location>
        <begin position="378"/>
        <end position="396"/>
    </location>
</feature>
<dbReference type="InterPro" id="IPR038591">
    <property type="entry name" value="NolW-like_sf"/>
</dbReference>
<dbReference type="GO" id="GO:0009279">
    <property type="term" value="C:cell outer membrane"/>
    <property type="evidence" value="ECO:0007669"/>
    <property type="project" value="UniProtKB-SubCell"/>
</dbReference>
<dbReference type="OrthoDB" id="9779724at2"/>
<dbReference type="KEGG" id="snep:Enr13x_24160"/>
<evidence type="ECO:0000256" key="6">
    <source>
        <dbReference type="SAM" id="Coils"/>
    </source>
</evidence>
<evidence type="ECO:0000256" key="8">
    <source>
        <dbReference type="SAM" id="SignalP"/>
    </source>
</evidence>
<dbReference type="Pfam" id="PF03958">
    <property type="entry name" value="Secretin_N"/>
    <property type="match status" value="3"/>
</dbReference>
<dbReference type="InterPro" id="IPR050810">
    <property type="entry name" value="Bact_Secretion_Sys_Channel"/>
</dbReference>
<evidence type="ECO:0000256" key="4">
    <source>
        <dbReference type="RuleBase" id="RU004003"/>
    </source>
</evidence>
<keyword evidence="6" id="KW-0175">Coiled coil</keyword>
<feature type="domain" description="NolW-like" evidence="10">
    <location>
        <begin position="353"/>
        <end position="513"/>
    </location>
</feature>
<evidence type="ECO:0000313" key="12">
    <source>
        <dbReference type="Proteomes" id="UP000319004"/>
    </source>
</evidence>